<evidence type="ECO:0000313" key="10">
    <source>
        <dbReference type="Proteomes" id="UP000199041"/>
    </source>
</evidence>
<dbReference type="RefSeq" id="WP_091393874.1">
    <property type="nucleotide sequence ID" value="NZ_FNQY01000003.1"/>
</dbReference>
<feature type="domain" description="Peptidase S54 rhomboid" evidence="8">
    <location>
        <begin position="204"/>
        <end position="339"/>
    </location>
</feature>
<dbReference type="EMBL" id="FNQY01000003">
    <property type="protein sequence ID" value="SDZ87464.1"/>
    <property type="molecule type" value="Genomic_DNA"/>
</dbReference>
<dbReference type="AlphaFoldDB" id="A0A1H3WM70"/>
<dbReference type="InterPro" id="IPR035952">
    <property type="entry name" value="Rhomboid-like_sf"/>
</dbReference>
<dbReference type="GO" id="GO:0004252">
    <property type="term" value="F:serine-type endopeptidase activity"/>
    <property type="evidence" value="ECO:0007669"/>
    <property type="project" value="InterPro"/>
</dbReference>
<dbReference type="Proteomes" id="UP000199041">
    <property type="component" value="Unassembled WGS sequence"/>
</dbReference>
<feature type="transmembrane region" description="Helical" evidence="7">
    <location>
        <begin position="269"/>
        <end position="287"/>
    </location>
</feature>
<keyword evidence="5 7" id="KW-1133">Transmembrane helix</keyword>
<evidence type="ECO:0000256" key="1">
    <source>
        <dbReference type="ARBA" id="ARBA00004141"/>
    </source>
</evidence>
<evidence type="ECO:0000313" key="9">
    <source>
        <dbReference type="EMBL" id="SDZ87464.1"/>
    </source>
</evidence>
<evidence type="ECO:0000259" key="8">
    <source>
        <dbReference type="Pfam" id="PF01694"/>
    </source>
</evidence>
<name>A0A1H3WM70_9BACT</name>
<feature type="transmembrane region" description="Helical" evidence="7">
    <location>
        <begin position="355"/>
        <end position="370"/>
    </location>
</feature>
<gene>
    <name evidence="9" type="ORF">SAMN05192529_10393</name>
</gene>
<accession>A0A1H3WM70</accession>
<keyword evidence="9" id="KW-0645">Protease</keyword>
<reference evidence="9 10" key="1">
    <citation type="submission" date="2016-10" db="EMBL/GenBank/DDBJ databases">
        <authorList>
            <person name="de Groot N.N."/>
        </authorList>
    </citation>
    <scope>NUCLEOTIDE SEQUENCE [LARGE SCALE GENOMIC DNA]</scope>
    <source>
        <strain evidence="9 10">Vu-144</strain>
    </source>
</reference>
<feature type="transmembrane region" description="Helical" evidence="7">
    <location>
        <begin position="214"/>
        <end position="236"/>
    </location>
</feature>
<dbReference type="PANTHER" id="PTHR43731:SF14">
    <property type="entry name" value="PRESENILIN-ASSOCIATED RHOMBOID-LIKE PROTEIN, MITOCHONDRIAL"/>
    <property type="match status" value="1"/>
</dbReference>
<comment type="subcellular location">
    <subcellularLocation>
        <location evidence="1">Membrane</location>
        <topology evidence="1">Multi-pass membrane protein</topology>
    </subcellularLocation>
</comment>
<dbReference type="SUPFAM" id="SSF144091">
    <property type="entry name" value="Rhomboid-like"/>
    <property type="match status" value="1"/>
</dbReference>
<dbReference type="OrthoDB" id="9778341at2"/>
<keyword evidence="10" id="KW-1185">Reference proteome</keyword>
<dbReference type="PANTHER" id="PTHR43731">
    <property type="entry name" value="RHOMBOID PROTEASE"/>
    <property type="match status" value="1"/>
</dbReference>
<dbReference type="GO" id="GO:0006508">
    <property type="term" value="P:proteolysis"/>
    <property type="evidence" value="ECO:0007669"/>
    <property type="project" value="UniProtKB-KW"/>
</dbReference>
<feature type="transmembrane region" description="Helical" evidence="7">
    <location>
        <begin position="299"/>
        <end position="318"/>
    </location>
</feature>
<evidence type="ECO:0000256" key="3">
    <source>
        <dbReference type="ARBA" id="ARBA00022692"/>
    </source>
</evidence>
<feature type="transmembrane region" description="Helical" evidence="7">
    <location>
        <begin position="324"/>
        <end position="343"/>
    </location>
</feature>
<dbReference type="Gene3D" id="1.20.1540.10">
    <property type="entry name" value="Rhomboid-like"/>
    <property type="match status" value="1"/>
</dbReference>
<dbReference type="Pfam" id="PF01694">
    <property type="entry name" value="Rhomboid"/>
    <property type="match status" value="1"/>
</dbReference>
<feature type="transmembrane region" description="Helical" evidence="7">
    <location>
        <begin position="243"/>
        <end position="263"/>
    </location>
</feature>
<evidence type="ECO:0000256" key="6">
    <source>
        <dbReference type="ARBA" id="ARBA00023136"/>
    </source>
</evidence>
<evidence type="ECO:0000256" key="4">
    <source>
        <dbReference type="ARBA" id="ARBA00022801"/>
    </source>
</evidence>
<evidence type="ECO:0000256" key="7">
    <source>
        <dbReference type="SAM" id="Phobius"/>
    </source>
</evidence>
<protein>
    <submittedName>
        <fullName evidence="9">Rhomboid protease GluP</fullName>
    </submittedName>
</protein>
<keyword evidence="3 7" id="KW-0812">Transmembrane</keyword>
<organism evidence="9 10">
    <name type="scientific">Arachidicoccus rhizosphaerae</name>
    <dbReference type="NCBI Taxonomy" id="551991"/>
    <lineage>
        <taxon>Bacteria</taxon>
        <taxon>Pseudomonadati</taxon>
        <taxon>Bacteroidota</taxon>
        <taxon>Chitinophagia</taxon>
        <taxon>Chitinophagales</taxon>
        <taxon>Chitinophagaceae</taxon>
        <taxon>Arachidicoccus</taxon>
    </lineage>
</organism>
<keyword evidence="6 7" id="KW-0472">Membrane</keyword>
<dbReference type="InterPro" id="IPR022764">
    <property type="entry name" value="Peptidase_S54_rhomboid_dom"/>
</dbReference>
<evidence type="ECO:0000256" key="5">
    <source>
        <dbReference type="ARBA" id="ARBA00022989"/>
    </source>
</evidence>
<feature type="transmembrane region" description="Helical" evidence="7">
    <location>
        <begin position="162"/>
        <end position="182"/>
    </location>
</feature>
<comment type="similarity">
    <text evidence="2">Belongs to the peptidase S54 family.</text>
</comment>
<dbReference type="STRING" id="551991.SAMN05192529_10393"/>
<proteinExistence type="inferred from homology"/>
<dbReference type="InterPro" id="IPR050925">
    <property type="entry name" value="Rhomboid_protease_S54"/>
</dbReference>
<evidence type="ECO:0000256" key="2">
    <source>
        <dbReference type="ARBA" id="ARBA00009045"/>
    </source>
</evidence>
<sequence>MSFQINASYCEELHFEHTKSSELYALLLEAIQLLGWSRGASKIDQITAFPGFSLIPFGEVVNMQINYDKVVVTSSCIMPQIWSFGQNKRNIRKLGRALNHLIQNRTEEQLRQKYFIASSEFIADTQEKVQSDRFKELTSSTSKITGVFSIFNPKPGYYITPILINLNILYFILLGLAGAGFWNYNLHGFEYLGVNLLDLTLTQHEWWRLLTYQFMHGGILHLLGNMFSLLMIGAYLEPLLGKWRFLVFYLICGTIGGLFSIYIHPFLGSVGASAAIIGMYGVFLGLLSSDLIEKHTRNAILSTLIFFLTLQLLFGLQGPVDNSAHVGGLLTGFVLGLISISAIRKENTWNTVKRLSIIVLMAIFIIFFTLKEMPNKANEFRAVIQEFGLNDDRAQNYLRMLNESSDDAIVQEIKIQSLGFIKQNAEVLDRLDQMPIGKNGHYRVNLLRKYLLLQAKRASSEMFWIYYGRRTPNDKKQIEACDTELRRITYELSNTSWTFQ</sequence>
<dbReference type="GO" id="GO:0016020">
    <property type="term" value="C:membrane"/>
    <property type="evidence" value="ECO:0007669"/>
    <property type="project" value="UniProtKB-SubCell"/>
</dbReference>
<keyword evidence="4" id="KW-0378">Hydrolase</keyword>